<dbReference type="AlphaFoldDB" id="A0A4S2B438"/>
<dbReference type="EMBL" id="JAODZE010000031">
    <property type="protein sequence ID" value="MDH0148660.1"/>
    <property type="molecule type" value="Genomic_DNA"/>
</dbReference>
<keyword evidence="1" id="KW-0812">Transmembrane</keyword>
<feature type="transmembrane region" description="Helical" evidence="1">
    <location>
        <begin position="42"/>
        <end position="64"/>
    </location>
</feature>
<dbReference type="RefSeq" id="WP_135960844.1">
    <property type="nucleotide sequence ID" value="NZ_BCAJ01000006.1"/>
</dbReference>
<keyword evidence="1" id="KW-0472">Membrane</keyword>
<accession>A0A4S2B438</accession>
<name>A0A4S2B438_STUST</name>
<dbReference type="Proteomes" id="UP001158076">
    <property type="component" value="Unassembled WGS sequence"/>
</dbReference>
<sequence length="183" mass="19979">MKKFCGVYGGWELLIAGLVLLFQSVMNILFMQLYFLAEAKRLALFSGALVNSYCLFVLVLPVLMEKIEILKGERLLDFLDVSAGEGRLTFPVLSGFLGEQALGGFLGTVLILTGRTVLEWGGAVVAGIYCFVVLGFAMGITSMSLFRFVLCFSSKHWSVYGFAAFASLSIMICFFMVGVKSVA</sequence>
<feature type="transmembrane region" description="Helical" evidence="1">
    <location>
        <begin position="88"/>
        <end position="112"/>
    </location>
</feature>
<evidence type="ECO:0000256" key="1">
    <source>
        <dbReference type="SAM" id="Phobius"/>
    </source>
</evidence>
<keyword evidence="1" id="KW-1133">Transmembrane helix</keyword>
<feature type="transmembrane region" description="Helical" evidence="1">
    <location>
        <begin position="124"/>
        <end position="150"/>
    </location>
</feature>
<organism evidence="2 3">
    <name type="scientific">Stutzerimonas stutzeri</name>
    <name type="common">Pseudomonas stutzeri</name>
    <dbReference type="NCBI Taxonomy" id="316"/>
    <lineage>
        <taxon>Bacteria</taxon>
        <taxon>Pseudomonadati</taxon>
        <taxon>Pseudomonadota</taxon>
        <taxon>Gammaproteobacteria</taxon>
        <taxon>Pseudomonadales</taxon>
        <taxon>Pseudomonadaceae</taxon>
        <taxon>Stutzerimonas</taxon>
    </lineage>
</organism>
<protein>
    <submittedName>
        <fullName evidence="2">Uncharacterized protein</fullName>
    </submittedName>
</protein>
<evidence type="ECO:0000313" key="2">
    <source>
        <dbReference type="EMBL" id="MDH0148660.1"/>
    </source>
</evidence>
<comment type="caution">
    <text evidence="2">The sequence shown here is derived from an EMBL/GenBank/DDBJ whole genome shotgun (WGS) entry which is preliminary data.</text>
</comment>
<evidence type="ECO:0000313" key="3">
    <source>
        <dbReference type="Proteomes" id="UP001158076"/>
    </source>
</evidence>
<gene>
    <name evidence="2" type="ORF">N7335_19910</name>
</gene>
<reference evidence="2" key="1">
    <citation type="submission" date="2022-09" db="EMBL/GenBank/DDBJ databases">
        <title>Intensive care unit water sources are persistently colonized with multi-drug resistant bacteria and are the site of extensive horizontal gene transfer of antibiotic resistance genes.</title>
        <authorList>
            <person name="Diorio-Toth L."/>
        </authorList>
    </citation>
    <scope>NUCLEOTIDE SEQUENCE</scope>
    <source>
        <strain evidence="2">GD04147</strain>
    </source>
</reference>
<feature type="transmembrane region" description="Helical" evidence="1">
    <location>
        <begin position="12"/>
        <end position="36"/>
    </location>
</feature>
<proteinExistence type="predicted"/>
<feature type="transmembrane region" description="Helical" evidence="1">
    <location>
        <begin position="157"/>
        <end position="179"/>
    </location>
</feature>